<feature type="transmembrane region" description="Helical" evidence="1">
    <location>
        <begin position="51"/>
        <end position="72"/>
    </location>
</feature>
<keyword evidence="1" id="KW-0812">Transmembrane</keyword>
<keyword evidence="3" id="KW-1185">Reference proteome</keyword>
<dbReference type="RefSeq" id="WP_157185612.1">
    <property type="nucleotide sequence ID" value="NZ_JACHIT010000001.1"/>
</dbReference>
<comment type="caution">
    <text evidence="2">The sequence shown here is derived from an EMBL/GenBank/DDBJ whole genome shotgun (WGS) entry which is preliminary data.</text>
</comment>
<name>A0A7W9PA16_9NOCA</name>
<sequence length="104" mass="11155">MRPPRLLLQVAAAAAAVVWTAAAAWSVAIGLFAAADTRCGATSARVDMTGGWWVIATLAVWTLPFALCAFVFRPRWAVPAAWTAVIVDLVVVAAMFAHPIRFCW</sequence>
<dbReference type="AlphaFoldDB" id="A0A7W9PA16"/>
<evidence type="ECO:0000313" key="2">
    <source>
        <dbReference type="EMBL" id="MBB5912262.1"/>
    </source>
</evidence>
<accession>A0A7W9PA16</accession>
<gene>
    <name evidence="2" type="ORF">BJY24_001129</name>
</gene>
<dbReference type="Proteomes" id="UP000540412">
    <property type="component" value="Unassembled WGS sequence"/>
</dbReference>
<feature type="transmembrane region" description="Helical" evidence="1">
    <location>
        <begin position="79"/>
        <end position="100"/>
    </location>
</feature>
<reference evidence="2 3" key="1">
    <citation type="submission" date="2020-08" db="EMBL/GenBank/DDBJ databases">
        <title>Sequencing the genomes of 1000 actinobacteria strains.</title>
        <authorList>
            <person name="Klenk H.-P."/>
        </authorList>
    </citation>
    <scope>NUCLEOTIDE SEQUENCE [LARGE SCALE GENOMIC DNA]</scope>
    <source>
        <strain evidence="2 3">DSM 43582</strain>
    </source>
</reference>
<evidence type="ECO:0000256" key="1">
    <source>
        <dbReference type="SAM" id="Phobius"/>
    </source>
</evidence>
<dbReference type="EMBL" id="JACHIT010000001">
    <property type="protein sequence ID" value="MBB5912262.1"/>
    <property type="molecule type" value="Genomic_DNA"/>
</dbReference>
<evidence type="ECO:0000313" key="3">
    <source>
        <dbReference type="Proteomes" id="UP000540412"/>
    </source>
</evidence>
<keyword evidence="1" id="KW-1133">Transmembrane helix</keyword>
<protein>
    <submittedName>
        <fullName evidence="2">Uncharacterized protein</fullName>
    </submittedName>
</protein>
<organism evidence="2 3">
    <name type="scientific">Nocardia transvalensis</name>
    <dbReference type="NCBI Taxonomy" id="37333"/>
    <lineage>
        <taxon>Bacteria</taxon>
        <taxon>Bacillati</taxon>
        <taxon>Actinomycetota</taxon>
        <taxon>Actinomycetes</taxon>
        <taxon>Mycobacteriales</taxon>
        <taxon>Nocardiaceae</taxon>
        <taxon>Nocardia</taxon>
    </lineage>
</organism>
<keyword evidence="1" id="KW-0472">Membrane</keyword>
<proteinExistence type="predicted"/>